<dbReference type="PANTHER" id="PTHR44591">
    <property type="entry name" value="STRESS RESPONSE REGULATOR PROTEIN 1"/>
    <property type="match status" value="1"/>
</dbReference>
<dbReference type="AlphaFoldDB" id="A0A5D9C7M4"/>
<evidence type="ECO:0000313" key="4">
    <source>
        <dbReference type="EMBL" id="TZG26001.1"/>
    </source>
</evidence>
<evidence type="ECO:0000256" key="2">
    <source>
        <dbReference type="PROSITE-ProRule" id="PRU00169"/>
    </source>
</evidence>
<dbReference type="InterPro" id="IPR011006">
    <property type="entry name" value="CheY-like_superfamily"/>
</dbReference>
<sequence>MMYGGYDLAPCADGLMLIRASAAIIGHPDSVQPSAGGMPRTREASALDELTFDARMLFVEDDEHIADVIGIMLEDLGFDLVHVPSGEDALAMIDRDKDGFDIVMTDVIMGGISGVSLAKKVRSMHPALPIILASGYSDEIVGGYNTGFELIRKPFSRRELIACLARHLKADGAA</sequence>
<dbReference type="SMART" id="SM00448">
    <property type="entry name" value="REC"/>
    <property type="match status" value="1"/>
</dbReference>
<evidence type="ECO:0000259" key="3">
    <source>
        <dbReference type="PROSITE" id="PS50110"/>
    </source>
</evidence>
<keyword evidence="1 2" id="KW-0597">Phosphoprotein</keyword>
<reference evidence="4 5" key="1">
    <citation type="submission" date="2019-08" db="EMBL/GenBank/DDBJ databases">
        <authorList>
            <person name="Wang G."/>
            <person name="Xu Z."/>
        </authorList>
    </citation>
    <scope>NUCLEOTIDE SEQUENCE [LARGE SCALE GENOMIC DNA]</scope>
    <source>
        <strain evidence="4 5">ZX</strain>
    </source>
</reference>
<proteinExistence type="predicted"/>
<comment type="caution">
    <text evidence="4">The sequence shown here is derived from an EMBL/GenBank/DDBJ whole genome shotgun (WGS) entry which is preliminary data.</text>
</comment>
<dbReference type="Proteomes" id="UP000322077">
    <property type="component" value="Unassembled WGS sequence"/>
</dbReference>
<dbReference type="InterPro" id="IPR050595">
    <property type="entry name" value="Bact_response_regulator"/>
</dbReference>
<dbReference type="Gene3D" id="3.40.50.2300">
    <property type="match status" value="1"/>
</dbReference>
<protein>
    <submittedName>
        <fullName evidence="4">Response regulator</fullName>
    </submittedName>
</protein>
<dbReference type="Pfam" id="PF00072">
    <property type="entry name" value="Response_reg"/>
    <property type="match status" value="1"/>
</dbReference>
<dbReference type="GO" id="GO:0000160">
    <property type="term" value="P:phosphorelay signal transduction system"/>
    <property type="evidence" value="ECO:0007669"/>
    <property type="project" value="InterPro"/>
</dbReference>
<dbReference type="EMBL" id="VTOU01000003">
    <property type="protein sequence ID" value="TZG26001.1"/>
    <property type="molecule type" value="Genomic_DNA"/>
</dbReference>
<evidence type="ECO:0000256" key="1">
    <source>
        <dbReference type="ARBA" id="ARBA00022553"/>
    </source>
</evidence>
<dbReference type="PROSITE" id="PS50110">
    <property type="entry name" value="RESPONSE_REGULATORY"/>
    <property type="match status" value="1"/>
</dbReference>
<dbReference type="RefSeq" id="WP_149522808.1">
    <property type="nucleotide sequence ID" value="NZ_VTOU01000003.1"/>
</dbReference>
<keyword evidence="5" id="KW-1185">Reference proteome</keyword>
<name>A0A5D9C7M4_9SPHN</name>
<evidence type="ECO:0000313" key="5">
    <source>
        <dbReference type="Proteomes" id="UP000322077"/>
    </source>
</evidence>
<dbReference type="CDD" id="cd00156">
    <property type="entry name" value="REC"/>
    <property type="match status" value="1"/>
</dbReference>
<feature type="domain" description="Response regulatory" evidence="3">
    <location>
        <begin position="55"/>
        <end position="168"/>
    </location>
</feature>
<feature type="modified residue" description="4-aspartylphosphate" evidence="2">
    <location>
        <position position="106"/>
    </location>
</feature>
<accession>A0A5D9C7M4</accession>
<dbReference type="InterPro" id="IPR001789">
    <property type="entry name" value="Sig_transdc_resp-reg_receiver"/>
</dbReference>
<gene>
    <name evidence="4" type="ORF">FYJ91_13605</name>
</gene>
<dbReference type="SUPFAM" id="SSF52172">
    <property type="entry name" value="CheY-like"/>
    <property type="match status" value="1"/>
</dbReference>
<dbReference type="PANTHER" id="PTHR44591:SF21">
    <property type="entry name" value="TWO-COMPONENT RESPONSE REGULATOR"/>
    <property type="match status" value="1"/>
</dbReference>
<organism evidence="4 5">
    <name type="scientific">Sphingomonas montanisoli</name>
    <dbReference type="NCBI Taxonomy" id="2606412"/>
    <lineage>
        <taxon>Bacteria</taxon>
        <taxon>Pseudomonadati</taxon>
        <taxon>Pseudomonadota</taxon>
        <taxon>Alphaproteobacteria</taxon>
        <taxon>Sphingomonadales</taxon>
        <taxon>Sphingomonadaceae</taxon>
        <taxon>Sphingomonas</taxon>
    </lineage>
</organism>